<accession>A0ABR0FUJ0</accession>
<protein>
    <recommendedName>
        <fullName evidence="4">C2H2-type domain-containing protein</fullName>
    </recommendedName>
</protein>
<evidence type="ECO:0008006" key="4">
    <source>
        <dbReference type="Google" id="ProtNLM"/>
    </source>
</evidence>
<evidence type="ECO:0000313" key="2">
    <source>
        <dbReference type="EMBL" id="KAK4646477.1"/>
    </source>
</evidence>
<dbReference type="GeneID" id="87896300"/>
<comment type="caution">
    <text evidence="2">The sequence shown here is derived from an EMBL/GenBank/DDBJ whole genome shotgun (WGS) entry which is preliminary data.</text>
</comment>
<reference evidence="2 3" key="1">
    <citation type="journal article" date="2023" name="bioRxiv">
        <title>High-quality genome assemblies of four members of thePodospora anserinaspecies complex.</title>
        <authorList>
            <person name="Ament-Velasquez S.L."/>
            <person name="Vogan A.A."/>
            <person name="Wallerman O."/>
            <person name="Hartmann F."/>
            <person name="Gautier V."/>
            <person name="Silar P."/>
            <person name="Giraud T."/>
            <person name="Johannesson H."/>
        </authorList>
    </citation>
    <scope>NUCLEOTIDE SEQUENCE [LARGE SCALE GENOMIC DNA]</scope>
    <source>
        <strain evidence="2 3">CBS 112042</strain>
    </source>
</reference>
<proteinExistence type="predicted"/>
<dbReference type="RefSeq" id="XP_062735453.1">
    <property type="nucleotide sequence ID" value="XM_062876818.1"/>
</dbReference>
<gene>
    <name evidence="2" type="ORF">QC761_210835</name>
</gene>
<dbReference type="EMBL" id="JAFFGZ010000004">
    <property type="protein sequence ID" value="KAK4646477.1"/>
    <property type="molecule type" value="Genomic_DNA"/>
</dbReference>
<evidence type="ECO:0000256" key="1">
    <source>
        <dbReference type="SAM" id="MobiDB-lite"/>
    </source>
</evidence>
<organism evidence="2 3">
    <name type="scientific">Podospora bellae-mahoneyi</name>
    <dbReference type="NCBI Taxonomy" id="2093777"/>
    <lineage>
        <taxon>Eukaryota</taxon>
        <taxon>Fungi</taxon>
        <taxon>Dikarya</taxon>
        <taxon>Ascomycota</taxon>
        <taxon>Pezizomycotina</taxon>
        <taxon>Sordariomycetes</taxon>
        <taxon>Sordariomycetidae</taxon>
        <taxon>Sordariales</taxon>
        <taxon>Podosporaceae</taxon>
        <taxon>Podospora</taxon>
    </lineage>
</organism>
<feature type="region of interest" description="Disordered" evidence="1">
    <location>
        <begin position="153"/>
        <end position="175"/>
    </location>
</feature>
<feature type="compositionally biased region" description="Basic and acidic residues" evidence="1">
    <location>
        <begin position="153"/>
        <end position="167"/>
    </location>
</feature>
<name>A0ABR0FUJ0_9PEZI</name>
<keyword evidence="3" id="KW-1185">Reference proteome</keyword>
<dbReference type="Proteomes" id="UP001322138">
    <property type="component" value="Unassembled WGS sequence"/>
</dbReference>
<sequence>MGTDLLAEPYHAWASLQSSRDYQSYHGHQVQPEGLLIAEIVTDNDRKGVKILPGEVLCRIEFEDGILCPTAKSFSLKSGLVRHIRSQHELDIQTWDGKWEGCDAEERSKGGRPTGQAIAKALVVHKQWNKLIYAEDETAEEAGKQTVNQRFAEERADKARRFSEKQSRSRTMQAGLDHEAIKSAEDTRLNVKYYF</sequence>
<evidence type="ECO:0000313" key="3">
    <source>
        <dbReference type="Proteomes" id="UP001322138"/>
    </source>
</evidence>